<name>A0A4R0I6L9_9ACTN</name>
<dbReference type="AlphaFoldDB" id="A0A4R0I6L9"/>
<dbReference type="Gene3D" id="1.10.1200.10">
    <property type="entry name" value="ACP-like"/>
    <property type="match status" value="1"/>
</dbReference>
<dbReference type="SUPFAM" id="SSF47336">
    <property type="entry name" value="ACP-like"/>
    <property type="match status" value="1"/>
</dbReference>
<evidence type="ECO:0000313" key="2">
    <source>
        <dbReference type="EMBL" id="TCC21610.1"/>
    </source>
</evidence>
<dbReference type="InterPro" id="IPR036736">
    <property type="entry name" value="ACP-like_sf"/>
</dbReference>
<sequence>MTLTLQDARELVGNTLLRIVPDADLDALPDDAPFRDELELDSLDFLSFVELLSTGSGRRIDEDDYPRLRTMSDCIGFLST</sequence>
<dbReference type="InterPro" id="IPR009081">
    <property type="entry name" value="PP-bd_ACP"/>
</dbReference>
<evidence type="ECO:0000259" key="1">
    <source>
        <dbReference type="Pfam" id="PF00550"/>
    </source>
</evidence>
<feature type="domain" description="Carrier" evidence="1">
    <location>
        <begin position="23"/>
        <end position="73"/>
    </location>
</feature>
<reference evidence="2 3" key="1">
    <citation type="submission" date="2019-02" db="EMBL/GenBank/DDBJ databases">
        <title>Kribbella capetownensis sp. nov. and Kribbella speibonae sp. nov., isolated from soil.</title>
        <authorList>
            <person name="Curtis S.M."/>
            <person name="Norton I."/>
            <person name="Everest G.J."/>
            <person name="Meyers P.R."/>
        </authorList>
    </citation>
    <scope>NUCLEOTIDE SEQUENCE [LARGE SCALE GENOMIC DNA]</scope>
    <source>
        <strain evidence="2 3">DSM 27082</strain>
    </source>
</reference>
<accession>A0A4R0I6L9</accession>
<keyword evidence="3" id="KW-1185">Reference proteome</keyword>
<organism evidence="2 3">
    <name type="scientific">Kribbella sindirgiensis</name>
    <dbReference type="NCBI Taxonomy" id="1124744"/>
    <lineage>
        <taxon>Bacteria</taxon>
        <taxon>Bacillati</taxon>
        <taxon>Actinomycetota</taxon>
        <taxon>Actinomycetes</taxon>
        <taxon>Propionibacteriales</taxon>
        <taxon>Kribbellaceae</taxon>
        <taxon>Kribbella</taxon>
    </lineage>
</organism>
<comment type="caution">
    <text evidence="2">The sequence shown here is derived from an EMBL/GenBank/DDBJ whole genome shotgun (WGS) entry which is preliminary data.</text>
</comment>
<dbReference type="OrthoDB" id="9810922at2"/>
<protein>
    <submittedName>
        <fullName evidence="2">Acyl carrier protein</fullName>
    </submittedName>
</protein>
<dbReference type="Proteomes" id="UP000292695">
    <property type="component" value="Unassembled WGS sequence"/>
</dbReference>
<gene>
    <name evidence="2" type="ORF">E0H50_35600</name>
</gene>
<dbReference type="EMBL" id="SJKA01000019">
    <property type="protein sequence ID" value="TCC21610.1"/>
    <property type="molecule type" value="Genomic_DNA"/>
</dbReference>
<proteinExistence type="predicted"/>
<evidence type="ECO:0000313" key="3">
    <source>
        <dbReference type="Proteomes" id="UP000292695"/>
    </source>
</evidence>
<dbReference type="Pfam" id="PF00550">
    <property type="entry name" value="PP-binding"/>
    <property type="match status" value="1"/>
</dbReference>
<dbReference type="RefSeq" id="WP_131295410.1">
    <property type="nucleotide sequence ID" value="NZ_SJKA01000019.1"/>
</dbReference>